<gene>
    <name evidence="1" type="ORF">Vqi01_34770</name>
</gene>
<name>A0ABQ4JDS4_9ACTN</name>
<dbReference type="EMBL" id="BOPC01000045">
    <property type="protein sequence ID" value="GIJ28315.1"/>
    <property type="molecule type" value="Genomic_DNA"/>
</dbReference>
<evidence type="ECO:0000313" key="2">
    <source>
        <dbReference type="Proteomes" id="UP000653076"/>
    </source>
</evidence>
<comment type="caution">
    <text evidence="1">The sequence shown here is derived from an EMBL/GenBank/DDBJ whole genome shotgun (WGS) entry which is preliminary data.</text>
</comment>
<keyword evidence="2" id="KW-1185">Reference proteome</keyword>
<organism evidence="1 2">
    <name type="scientific">Micromonospora qiuiae</name>
    <dbReference type="NCBI Taxonomy" id="502268"/>
    <lineage>
        <taxon>Bacteria</taxon>
        <taxon>Bacillati</taxon>
        <taxon>Actinomycetota</taxon>
        <taxon>Actinomycetes</taxon>
        <taxon>Micromonosporales</taxon>
        <taxon>Micromonosporaceae</taxon>
        <taxon>Micromonospora</taxon>
    </lineage>
</organism>
<sequence>MTTTTTPTTAPITIPVRIKVLDTDATDQPRVSETIVAGWPVALGLAVHVTIDDDGQRLDGCYSLVHLPSGLALAQRLCARHVDEAAATAIATGIDWSDDAAQILADARTAPLRPGNTAWHWCGYDDFCRPEAYPRPDSTLYDPTSR</sequence>
<reference evidence="1 2" key="1">
    <citation type="submission" date="2021-01" db="EMBL/GenBank/DDBJ databases">
        <title>Whole genome shotgun sequence of Verrucosispora qiuiae NBRC 106684.</title>
        <authorList>
            <person name="Komaki H."/>
            <person name="Tamura T."/>
        </authorList>
    </citation>
    <scope>NUCLEOTIDE SEQUENCE [LARGE SCALE GENOMIC DNA]</scope>
    <source>
        <strain evidence="1 2">NBRC 106684</strain>
    </source>
</reference>
<accession>A0ABQ4JDS4</accession>
<dbReference type="Proteomes" id="UP000653076">
    <property type="component" value="Unassembled WGS sequence"/>
</dbReference>
<evidence type="ECO:0000313" key="1">
    <source>
        <dbReference type="EMBL" id="GIJ28315.1"/>
    </source>
</evidence>
<dbReference type="RefSeq" id="WP_204035835.1">
    <property type="nucleotide sequence ID" value="NZ_BOPC01000045.1"/>
</dbReference>
<proteinExistence type="predicted"/>
<protein>
    <submittedName>
        <fullName evidence="1">Uncharacterized protein</fullName>
    </submittedName>
</protein>